<comment type="caution">
    <text evidence="2">The sequence shown here is derived from an EMBL/GenBank/DDBJ whole genome shotgun (WGS) entry which is preliminary data.</text>
</comment>
<evidence type="ECO:0000256" key="1">
    <source>
        <dbReference type="SAM" id="MobiDB-lite"/>
    </source>
</evidence>
<sequence length="189" mass="20567">MDKNLLRITFVNQVALQPRTKLARKKDNVTAPTGLDFSNSLPFASLTAVPAQHLCQPVLRSSTCPLTLDSCPSSRGVGPVQPARKRRAAPVRRVKKLGSAAFQRFSTGNLAARGEDLSGEKDSRHRQDRPAAGAAVGGEIKLDESREIYARAIVRARPRRGVNVTDRAIPRKHTGDSSFYPLTGEKVSD</sequence>
<gene>
    <name evidence="2" type="ORF">EVAR_93644_1</name>
</gene>
<keyword evidence="3" id="KW-1185">Reference proteome</keyword>
<feature type="compositionally biased region" description="Basic residues" evidence="1">
    <location>
        <begin position="83"/>
        <end position="92"/>
    </location>
</feature>
<reference evidence="2 3" key="1">
    <citation type="journal article" date="2019" name="Commun. Biol.">
        <title>The bagworm genome reveals a unique fibroin gene that provides high tensile strength.</title>
        <authorList>
            <person name="Kono N."/>
            <person name="Nakamura H."/>
            <person name="Ohtoshi R."/>
            <person name="Tomita M."/>
            <person name="Numata K."/>
            <person name="Arakawa K."/>
        </authorList>
    </citation>
    <scope>NUCLEOTIDE SEQUENCE [LARGE SCALE GENOMIC DNA]</scope>
</reference>
<accession>A0A4C1TQT1</accession>
<protein>
    <submittedName>
        <fullName evidence="2">Uncharacterized protein</fullName>
    </submittedName>
</protein>
<organism evidence="2 3">
    <name type="scientific">Eumeta variegata</name>
    <name type="common">Bagworm moth</name>
    <name type="synonym">Eumeta japonica</name>
    <dbReference type="NCBI Taxonomy" id="151549"/>
    <lineage>
        <taxon>Eukaryota</taxon>
        <taxon>Metazoa</taxon>
        <taxon>Ecdysozoa</taxon>
        <taxon>Arthropoda</taxon>
        <taxon>Hexapoda</taxon>
        <taxon>Insecta</taxon>
        <taxon>Pterygota</taxon>
        <taxon>Neoptera</taxon>
        <taxon>Endopterygota</taxon>
        <taxon>Lepidoptera</taxon>
        <taxon>Glossata</taxon>
        <taxon>Ditrysia</taxon>
        <taxon>Tineoidea</taxon>
        <taxon>Psychidae</taxon>
        <taxon>Oiketicinae</taxon>
        <taxon>Eumeta</taxon>
    </lineage>
</organism>
<feature type="region of interest" description="Disordered" evidence="1">
    <location>
        <begin position="71"/>
        <end position="92"/>
    </location>
</feature>
<dbReference type="EMBL" id="BGZK01000078">
    <property type="protein sequence ID" value="GBP16276.1"/>
    <property type="molecule type" value="Genomic_DNA"/>
</dbReference>
<evidence type="ECO:0000313" key="3">
    <source>
        <dbReference type="Proteomes" id="UP000299102"/>
    </source>
</evidence>
<dbReference type="Proteomes" id="UP000299102">
    <property type="component" value="Unassembled WGS sequence"/>
</dbReference>
<feature type="region of interest" description="Disordered" evidence="1">
    <location>
        <begin position="112"/>
        <end position="137"/>
    </location>
</feature>
<evidence type="ECO:0000313" key="2">
    <source>
        <dbReference type="EMBL" id="GBP16276.1"/>
    </source>
</evidence>
<proteinExistence type="predicted"/>
<dbReference type="AlphaFoldDB" id="A0A4C1TQT1"/>
<feature type="region of interest" description="Disordered" evidence="1">
    <location>
        <begin position="165"/>
        <end position="189"/>
    </location>
</feature>
<feature type="compositionally biased region" description="Basic and acidic residues" evidence="1">
    <location>
        <begin position="113"/>
        <end position="129"/>
    </location>
</feature>
<name>A0A4C1TQT1_EUMVA</name>